<evidence type="ECO:0000259" key="7">
    <source>
        <dbReference type="SMART" id="SM00842"/>
    </source>
</evidence>
<dbReference type="RefSeq" id="WP_184198458.1">
    <property type="nucleotide sequence ID" value="NZ_JACIIV010000011.1"/>
</dbReference>
<dbReference type="InterPro" id="IPR020823">
    <property type="entry name" value="Cell_div_FtsA"/>
</dbReference>
<dbReference type="SUPFAM" id="SSF53067">
    <property type="entry name" value="Actin-like ATPase domain"/>
    <property type="match status" value="2"/>
</dbReference>
<evidence type="ECO:0000256" key="4">
    <source>
        <dbReference type="ARBA" id="ARBA00023306"/>
    </source>
</evidence>
<dbReference type="NCBIfam" id="TIGR01174">
    <property type="entry name" value="ftsA"/>
    <property type="match status" value="1"/>
</dbReference>
<evidence type="ECO:0000256" key="3">
    <source>
        <dbReference type="ARBA" id="ARBA00023136"/>
    </source>
</evidence>
<sequence length="422" mass="43791">MAKLPLGPARNNERTVAVLDIGSSKVAALIARIGADGVPVVIGTGQKPCTGLKHGLVSSFERTETAVRGAMDQAERAAGMQVEFVHASISAGNLQSTVASTEIDIAGASITPADMETLRTAGRAAIQPGNRTVVHAQPALYALDGAAAVESPVGFHADRLGMDVHVVTAETPPLKNLDRAIKNAHLGLRTLVAAPLAASLATLDAEERLLGVALIEIGAGVTTVAVHSGGMLVGVATIPMGGSDITADIAAAFSIRIVDAERIKTLEGAAIAMAKDMSETIELPPINDEGMSEATRVPRAQIIAVIRQRLDMIFGLVEQQLATLGFTGPRARQVVLTGGGAELRAIADFAQGLLGRNVRIGRPGGLVGLPQAQSSPAFATLAGLVLFAAAEEPDIWHNPPTSRDGPRRTGLLSAWDRLFKEF</sequence>
<feature type="domain" description="SHS2" evidence="7">
    <location>
        <begin position="16"/>
        <end position="202"/>
    </location>
</feature>
<dbReference type="SMART" id="SM00842">
    <property type="entry name" value="FtsA"/>
    <property type="match status" value="1"/>
</dbReference>
<dbReference type="PANTHER" id="PTHR32432">
    <property type="entry name" value="CELL DIVISION PROTEIN FTSA-RELATED"/>
    <property type="match status" value="1"/>
</dbReference>
<keyword evidence="2 5" id="KW-0132">Cell division</keyword>
<name>A0A841LF49_9SPHN</name>
<dbReference type="Pfam" id="PF14450">
    <property type="entry name" value="FtsA"/>
    <property type="match status" value="1"/>
</dbReference>
<comment type="similarity">
    <text evidence="5 6">Belongs to the FtsA/MreB family.</text>
</comment>
<evidence type="ECO:0000256" key="2">
    <source>
        <dbReference type="ARBA" id="ARBA00022618"/>
    </source>
</evidence>
<dbReference type="InterPro" id="IPR003494">
    <property type="entry name" value="SHS2_FtsA"/>
</dbReference>
<evidence type="ECO:0000256" key="1">
    <source>
        <dbReference type="ARBA" id="ARBA00022475"/>
    </source>
</evidence>
<dbReference type="Gene3D" id="3.30.420.40">
    <property type="match status" value="1"/>
</dbReference>
<dbReference type="PANTHER" id="PTHR32432:SF4">
    <property type="entry name" value="CELL DIVISION PROTEIN FTSA"/>
    <property type="match status" value="1"/>
</dbReference>
<dbReference type="InterPro" id="IPR043129">
    <property type="entry name" value="ATPase_NBD"/>
</dbReference>
<protein>
    <recommendedName>
        <fullName evidence="5 6">Cell division protein FtsA</fullName>
    </recommendedName>
</protein>
<evidence type="ECO:0000313" key="9">
    <source>
        <dbReference type="Proteomes" id="UP000538147"/>
    </source>
</evidence>
<accession>A0A841LF49</accession>
<evidence type="ECO:0000256" key="6">
    <source>
        <dbReference type="PIRNR" id="PIRNR003101"/>
    </source>
</evidence>
<comment type="subcellular location">
    <subcellularLocation>
        <location evidence="5">Cell membrane</location>
        <topology evidence="5">Peripheral membrane protein</topology>
        <orientation evidence="5">Cytoplasmic side</orientation>
    </subcellularLocation>
    <text evidence="5">Localizes to the Z ring in an FtsZ-dependent manner. Targeted to the membrane through a conserved C-terminal amphipathic helix.</text>
</comment>
<keyword evidence="3 5" id="KW-0472">Membrane</keyword>
<keyword evidence="1 5" id="KW-1003">Cell membrane</keyword>
<evidence type="ECO:0000313" key="8">
    <source>
        <dbReference type="EMBL" id="MBB6227598.1"/>
    </source>
</evidence>
<evidence type="ECO:0000256" key="5">
    <source>
        <dbReference type="HAMAP-Rule" id="MF_02033"/>
    </source>
</evidence>
<gene>
    <name evidence="5" type="primary">ftsA</name>
    <name evidence="8" type="ORF">FHS79_001767</name>
</gene>
<reference evidence="8 9" key="1">
    <citation type="submission" date="2020-08" db="EMBL/GenBank/DDBJ databases">
        <title>Genomic Encyclopedia of Type Strains, Phase IV (KMG-IV): sequencing the most valuable type-strain genomes for metagenomic binning, comparative biology and taxonomic classification.</title>
        <authorList>
            <person name="Goeker M."/>
        </authorList>
    </citation>
    <scope>NUCLEOTIDE SEQUENCE [LARGE SCALE GENOMIC DNA]</scope>
    <source>
        <strain evidence="8 9">DSM 102189</strain>
    </source>
</reference>
<dbReference type="HAMAP" id="MF_02033">
    <property type="entry name" value="FtsA"/>
    <property type="match status" value="1"/>
</dbReference>
<comment type="subunit">
    <text evidence="5">Self-interacts. Interacts with FtsZ.</text>
</comment>
<keyword evidence="4 5" id="KW-0131">Cell cycle</keyword>
<comment type="function">
    <text evidence="5 6">Cell division protein that is involved in the assembly of the Z ring. May serve as a membrane anchor for the Z ring.</text>
</comment>
<dbReference type="GO" id="GO:0009898">
    <property type="term" value="C:cytoplasmic side of plasma membrane"/>
    <property type="evidence" value="ECO:0007669"/>
    <property type="project" value="UniProtKB-UniRule"/>
</dbReference>
<dbReference type="EMBL" id="JACIIV010000011">
    <property type="protein sequence ID" value="MBB6227598.1"/>
    <property type="molecule type" value="Genomic_DNA"/>
</dbReference>
<dbReference type="Gene3D" id="3.30.1490.110">
    <property type="match status" value="1"/>
</dbReference>
<proteinExistence type="inferred from homology"/>
<dbReference type="AlphaFoldDB" id="A0A841LF49"/>
<dbReference type="GO" id="GO:0043093">
    <property type="term" value="P:FtsZ-dependent cytokinesis"/>
    <property type="evidence" value="ECO:0007669"/>
    <property type="project" value="UniProtKB-UniRule"/>
</dbReference>
<dbReference type="CDD" id="cd24048">
    <property type="entry name" value="ASKHA_NBD_FtsA"/>
    <property type="match status" value="1"/>
</dbReference>
<dbReference type="Pfam" id="PF02491">
    <property type="entry name" value="SHS2_FTSA"/>
    <property type="match status" value="1"/>
</dbReference>
<dbReference type="PIRSF" id="PIRSF003101">
    <property type="entry name" value="FtsA"/>
    <property type="match status" value="1"/>
</dbReference>
<comment type="caution">
    <text evidence="8">The sequence shown here is derived from an EMBL/GenBank/DDBJ whole genome shotgun (WGS) entry which is preliminary data.</text>
</comment>
<keyword evidence="9" id="KW-1185">Reference proteome</keyword>
<dbReference type="Proteomes" id="UP000538147">
    <property type="component" value="Unassembled WGS sequence"/>
</dbReference>
<dbReference type="GO" id="GO:0032153">
    <property type="term" value="C:cell division site"/>
    <property type="evidence" value="ECO:0007669"/>
    <property type="project" value="UniProtKB-UniRule"/>
</dbReference>
<organism evidence="8 9">
    <name type="scientific">Polymorphobacter multimanifer</name>
    <dbReference type="NCBI Taxonomy" id="1070431"/>
    <lineage>
        <taxon>Bacteria</taxon>
        <taxon>Pseudomonadati</taxon>
        <taxon>Pseudomonadota</taxon>
        <taxon>Alphaproteobacteria</taxon>
        <taxon>Sphingomonadales</taxon>
        <taxon>Sphingosinicellaceae</taxon>
        <taxon>Polymorphobacter</taxon>
    </lineage>
</organism>
<dbReference type="InterPro" id="IPR050696">
    <property type="entry name" value="FtsA/MreB"/>
</dbReference>